<name>A0A2P2QIW1_RHIMU</name>
<evidence type="ECO:0000313" key="1">
    <source>
        <dbReference type="EMBL" id="MBX66844.1"/>
    </source>
</evidence>
<sequence>MPMHRPVNNITDRKGTKVNDNIIDAAAKTKFYDRVLMDFKVSSLTQYNE</sequence>
<reference evidence="1" key="1">
    <citation type="submission" date="2018-02" db="EMBL/GenBank/DDBJ databases">
        <title>Rhizophora mucronata_Transcriptome.</title>
        <authorList>
            <person name="Meera S.P."/>
            <person name="Sreeshan A."/>
            <person name="Augustine A."/>
        </authorList>
    </citation>
    <scope>NUCLEOTIDE SEQUENCE</scope>
    <source>
        <tissue evidence="1">Leaf</tissue>
    </source>
</reference>
<protein>
    <submittedName>
        <fullName evidence="1">Uncharacterized protein</fullName>
    </submittedName>
</protein>
<accession>A0A2P2QIW1</accession>
<organism evidence="1">
    <name type="scientific">Rhizophora mucronata</name>
    <name type="common">Asiatic mangrove</name>
    <dbReference type="NCBI Taxonomy" id="61149"/>
    <lineage>
        <taxon>Eukaryota</taxon>
        <taxon>Viridiplantae</taxon>
        <taxon>Streptophyta</taxon>
        <taxon>Embryophyta</taxon>
        <taxon>Tracheophyta</taxon>
        <taxon>Spermatophyta</taxon>
        <taxon>Magnoliopsida</taxon>
        <taxon>eudicotyledons</taxon>
        <taxon>Gunneridae</taxon>
        <taxon>Pentapetalae</taxon>
        <taxon>rosids</taxon>
        <taxon>fabids</taxon>
        <taxon>Malpighiales</taxon>
        <taxon>Rhizophoraceae</taxon>
        <taxon>Rhizophora</taxon>
    </lineage>
</organism>
<dbReference type="EMBL" id="GGEC01086360">
    <property type="protein sequence ID" value="MBX66844.1"/>
    <property type="molecule type" value="Transcribed_RNA"/>
</dbReference>
<proteinExistence type="predicted"/>
<dbReference type="AlphaFoldDB" id="A0A2P2QIW1"/>